<organism evidence="1 2">
    <name type="scientific">Peronosclerospora sorghi</name>
    <dbReference type="NCBI Taxonomy" id="230839"/>
    <lineage>
        <taxon>Eukaryota</taxon>
        <taxon>Sar</taxon>
        <taxon>Stramenopiles</taxon>
        <taxon>Oomycota</taxon>
        <taxon>Peronosporomycetes</taxon>
        <taxon>Peronosporales</taxon>
        <taxon>Peronosporaceae</taxon>
        <taxon>Peronosclerospora</taxon>
    </lineage>
</organism>
<reference evidence="1 2" key="1">
    <citation type="journal article" date="2022" name="bioRxiv">
        <title>The genome of the oomycete Peronosclerospora sorghi, a cosmopolitan pathogen of maize and sorghum, is inflated with dispersed pseudogenes.</title>
        <authorList>
            <person name="Fletcher K."/>
            <person name="Martin F."/>
            <person name="Isakeit T."/>
            <person name="Cavanaugh K."/>
            <person name="Magill C."/>
            <person name="Michelmore R."/>
        </authorList>
    </citation>
    <scope>NUCLEOTIDE SEQUENCE [LARGE SCALE GENOMIC DNA]</scope>
    <source>
        <strain evidence="1">P6</strain>
    </source>
</reference>
<dbReference type="Proteomes" id="UP001163321">
    <property type="component" value="Chromosome 8"/>
</dbReference>
<name>A0ACC0VQK1_9STRA</name>
<accession>A0ACC0VQK1</accession>
<evidence type="ECO:0000313" key="2">
    <source>
        <dbReference type="Proteomes" id="UP001163321"/>
    </source>
</evidence>
<proteinExistence type="predicted"/>
<sequence>MLGWTRSVLGCDNRVEDDDQDTEHDLWRDYFEDSLWEMHGIASFLTGATECCTKVPAMFDPLIEACPPSLEKELESLMAVTKFCRWTFSFLEHSADDKVFLETAKRCCPIHTETKREARKFTKILSSIDACLRGTVRGLLQADTATAFVVSSVIAYDLETIWRFMPVFTFSDLLQKVHAEFFELRPVEVSLFLDKDSIFSSKATNKWIGSAEEKKGSPTARSLRCTWSGRVLDEMVPEPSCMTAQRLLETLEAWDGKYAETYAAVQLVAQLAQTSPSEKLQPLSSIHDVRARLARLLPLHTCFVRRMKLFWRCLAPKRTRTLHVPSLADISRISDATFEQIWRWCVDRNANKMFLACAMPGDKCEHTEGFCEAYVASIFILREAKRRPRLIELPLQYDELWSSMTGRHCTRCMKTPRDPGLCLICGGYLCCGYSCCTLALMPHVSPVGQCTRHAAECGDGVGIVLLLERCRVALVGESMAAYFPSVYVDSHVEEDVGPQCGRPLRLDRAR</sequence>
<evidence type="ECO:0000313" key="1">
    <source>
        <dbReference type="EMBL" id="KAI9908366.1"/>
    </source>
</evidence>
<dbReference type="EMBL" id="CM047587">
    <property type="protein sequence ID" value="KAI9908366.1"/>
    <property type="molecule type" value="Genomic_DNA"/>
</dbReference>
<protein>
    <submittedName>
        <fullName evidence="1">Uncharacterized protein</fullName>
    </submittedName>
</protein>
<keyword evidence="2" id="KW-1185">Reference proteome</keyword>
<gene>
    <name evidence="1" type="ORF">PsorP6_003084</name>
</gene>
<comment type="caution">
    <text evidence="1">The sequence shown here is derived from an EMBL/GenBank/DDBJ whole genome shotgun (WGS) entry which is preliminary data.</text>
</comment>